<dbReference type="InterPro" id="IPR005331">
    <property type="entry name" value="Sulfotransferase"/>
</dbReference>
<dbReference type="PANTHER" id="PTHR13132:SF29">
    <property type="entry name" value="ALPHA-(1,6)-FUCOSYLTRANSFERASE"/>
    <property type="match status" value="1"/>
</dbReference>
<dbReference type="Proteomes" id="UP001359886">
    <property type="component" value="Unassembled WGS sequence"/>
</dbReference>
<dbReference type="Pfam" id="PF03567">
    <property type="entry name" value="Sulfotransfer_2"/>
    <property type="match status" value="1"/>
</dbReference>
<dbReference type="SUPFAM" id="SSF53335">
    <property type="entry name" value="S-adenosyl-L-methionine-dependent methyltransferases"/>
    <property type="match status" value="1"/>
</dbReference>
<dbReference type="Gene3D" id="3.40.50.300">
    <property type="entry name" value="P-loop containing nucleotide triphosphate hydrolases"/>
    <property type="match status" value="1"/>
</dbReference>
<dbReference type="Gene3D" id="3.40.50.150">
    <property type="entry name" value="Vaccinia Virus protein VP39"/>
    <property type="match status" value="1"/>
</dbReference>
<name>A0AAW9RFT3_9GAMM</name>
<feature type="region of interest" description="Disordered" evidence="1">
    <location>
        <begin position="1072"/>
        <end position="1099"/>
    </location>
</feature>
<sequence>MKSELQLLPVDQPVPAVWDGQAATSLLDIIVFSKDRPAQLDALLRSVRAFMPYPHRLHVLYTTTTAGFESGYDRLRRWHRGVRWRPDENQFRGALLGLLKTISSGPGRYLMFAVDDMLFTRPFTAMDLMRSLDEDEAILAVSLRLGEDIRYCYPRDCETRPPDFSDGYRWAWKEASPGYWNYPMSLDGHVFRTTDLAVLIPRLNFAGPNSLESALAGHPLARPDLVCEAVPTVLNVAANRVQEVVANRCGNQDAESLNRSFLDGNAVDVRAFAGKRFNACHVEQELPLMVDEREPEPTGWKRIARDGRDYLRIDLREIPTFILNCADDARKRLLMVEQMAELGLNYEFIPTLRVTPGWVGVALGHLKALRLSRARPPFLVLEDDCVFDEHFRPVIEVPAQADCLYLGASIFGLREPGRMSWGRAGGVLWERFDKDYLRVYNMLARHALLYLKPGFQQAVIESQVEALTNRHLPHMGDIGLAMLQPAYTALLTARSQCRQLDRDATAGDLADLLPGNEQVGGKAIAPEQGLARLPTAKFRSPGASCLISHKYRFIYFQIGKNASSTLKAEFFRPRYECEQVPVNSLDEATLDAYFTFTFLRDPVTRLVSAYQEISMRHEMKDSAIGAKPFLEMEEGPERFEAFLDEVEKDKWDKHVATQTRLLGSLPVDFHGRVETLAADLQQVFDTLDLGPCPDLPRRRSRSGRQANFGYTRFNLDHHELNPEQIARIRRLYREDVDRVEAHCPVPALFTGESRGGPSSQARALSILADEDAAPSELYTRVNEQHEACFVYVFGNRGFYAEVSTVVRAMIYCWAHGYRLLLDSSASAWAHEQGWTDYFEPFGAESSEVAAGQIVERCDFARREDRPVWRRLIRFAPRELDFGRETIRGFGNIMAFFTSLAFRPTPECQAVVDRLTDSLNLSEDYDAIHVRRGDKVEDEDISYPAQAYLDRLTPLRSGQTLFVMSDDRAAVEEVIGYLRDRGDAVRVASLAEPERAGFNVTRLCEGRPFMGDDSGPTDGSGHREYVRDATRMLIAETLIAARSRRFVSTWRSNVGRMISCLHRDRQSCELLHPESQAAAQQGSGGGAGEGRSGRRANATAESTWHGVVQMRDGTVHEFDLPADSPYIESLRKRINRGEGARCAGDAGLFQVPLHHGRAALTFSGADIHFASLVPPAEDGTPHHPLTHAAEGHLGGYLRSCHPLADRYGTQHGDPATYAPELWQWVLDTLGVKSVLDVGCGEGHAAAYFRDHGCTVLGVDGSAQAERDTVIPGLHRRHDYTRGPLVPPGEWDLVWSCEFVEHVEERFSPHFLATFACARKYVLMTFAPPGQTGWHHVNCRPQDYWVEKMRRLGFGLDEALTRQARDVARAGHFKWRGLVFVRA</sequence>
<dbReference type="PANTHER" id="PTHR13132">
    <property type="entry name" value="ALPHA- 1,6 -FUCOSYLTRANSFERASE"/>
    <property type="match status" value="1"/>
</dbReference>
<evidence type="ECO:0000313" key="3">
    <source>
        <dbReference type="Proteomes" id="UP001359886"/>
    </source>
</evidence>
<reference evidence="2 3" key="1">
    <citation type="submission" date="2024-02" db="EMBL/GenBank/DDBJ databases">
        <title>A novel Wenzhouxiangellaceae bacterium, isolated from coastal sediments.</title>
        <authorList>
            <person name="Du Z.-J."/>
            <person name="Ye Y.-Q."/>
            <person name="Zhang X.-Y."/>
        </authorList>
    </citation>
    <scope>NUCLEOTIDE SEQUENCE [LARGE SCALE GENOMIC DNA]</scope>
    <source>
        <strain evidence="2 3">CH-27</strain>
    </source>
</reference>
<dbReference type="InterPro" id="IPR029063">
    <property type="entry name" value="SAM-dependent_MTases_sf"/>
</dbReference>
<dbReference type="GO" id="GO:0008146">
    <property type="term" value="F:sulfotransferase activity"/>
    <property type="evidence" value="ECO:0007669"/>
    <property type="project" value="InterPro"/>
</dbReference>
<dbReference type="GO" id="GO:0016020">
    <property type="term" value="C:membrane"/>
    <property type="evidence" value="ECO:0007669"/>
    <property type="project" value="InterPro"/>
</dbReference>
<dbReference type="Pfam" id="PF13489">
    <property type="entry name" value="Methyltransf_23"/>
    <property type="match status" value="1"/>
</dbReference>
<dbReference type="GO" id="GO:0006487">
    <property type="term" value="P:protein N-linked glycosylation"/>
    <property type="evidence" value="ECO:0007669"/>
    <property type="project" value="TreeGrafter"/>
</dbReference>
<proteinExistence type="predicted"/>
<dbReference type="SUPFAM" id="SSF52540">
    <property type="entry name" value="P-loop containing nucleoside triphosphate hydrolases"/>
    <property type="match status" value="1"/>
</dbReference>
<dbReference type="RefSeq" id="WP_354694998.1">
    <property type="nucleotide sequence ID" value="NZ_JAZHOG010000005.1"/>
</dbReference>
<gene>
    <name evidence="2" type="ORF">V3330_08565</name>
</gene>
<accession>A0AAW9RFT3</accession>
<dbReference type="Gene3D" id="3.40.50.11350">
    <property type="match status" value="1"/>
</dbReference>
<dbReference type="InterPro" id="IPR027417">
    <property type="entry name" value="P-loop_NTPase"/>
</dbReference>
<dbReference type="CDD" id="cd02440">
    <property type="entry name" value="AdoMet_MTases"/>
    <property type="match status" value="1"/>
</dbReference>
<evidence type="ECO:0000256" key="1">
    <source>
        <dbReference type="SAM" id="MobiDB-lite"/>
    </source>
</evidence>
<protein>
    <submittedName>
        <fullName evidence="2">Sulfotransferase family 2 domain-containing protein</fullName>
    </submittedName>
</protein>
<dbReference type="GO" id="GO:0046921">
    <property type="term" value="F:alpha-(1-&gt;6)-fucosyltransferase activity"/>
    <property type="evidence" value="ECO:0007669"/>
    <property type="project" value="TreeGrafter"/>
</dbReference>
<comment type="caution">
    <text evidence="2">The sequence shown here is derived from an EMBL/GenBank/DDBJ whole genome shotgun (WGS) entry which is preliminary data.</text>
</comment>
<dbReference type="EMBL" id="JAZHOG010000005">
    <property type="protein sequence ID" value="MEJ8567673.1"/>
    <property type="molecule type" value="Genomic_DNA"/>
</dbReference>
<organism evidence="2 3">
    <name type="scientific">Elongatibacter sediminis</name>
    <dbReference type="NCBI Taxonomy" id="3119006"/>
    <lineage>
        <taxon>Bacteria</taxon>
        <taxon>Pseudomonadati</taxon>
        <taxon>Pseudomonadota</taxon>
        <taxon>Gammaproteobacteria</taxon>
        <taxon>Chromatiales</taxon>
        <taxon>Wenzhouxiangellaceae</taxon>
        <taxon>Elongatibacter</taxon>
    </lineage>
</organism>
<evidence type="ECO:0000313" key="2">
    <source>
        <dbReference type="EMBL" id="MEJ8567673.1"/>
    </source>
</evidence>
<keyword evidence="3" id="KW-1185">Reference proteome</keyword>